<evidence type="ECO:0000256" key="13">
    <source>
        <dbReference type="SAM" id="MobiDB-lite"/>
    </source>
</evidence>
<keyword evidence="10 12" id="KW-0807">Transducer</keyword>
<protein>
    <recommendedName>
        <fullName evidence="2">Alpha-2B adrenergic receptor</fullName>
    </recommendedName>
    <alternativeName>
        <fullName evidence="11">Alpha-2B adrenoreceptor</fullName>
    </alternativeName>
</protein>
<feature type="transmembrane region" description="Helical" evidence="14">
    <location>
        <begin position="392"/>
        <end position="411"/>
    </location>
</feature>
<dbReference type="Ensembl" id="ENSECRT00000000356.1">
    <property type="protein sequence ID" value="ENSECRP00000000347.1"/>
    <property type="gene ID" value="ENSECRG00000000205.1"/>
</dbReference>
<dbReference type="FunFam" id="1.20.1070.10:FF:000100">
    <property type="entry name" value="alpha-2B adrenergic receptor"/>
    <property type="match status" value="1"/>
</dbReference>
<reference evidence="16" key="2">
    <citation type="submission" date="2025-08" db="UniProtKB">
        <authorList>
            <consortium name="Ensembl"/>
        </authorList>
    </citation>
    <scope>IDENTIFICATION</scope>
</reference>
<keyword evidence="6 12" id="KW-0297">G-protein coupled receptor</keyword>
<dbReference type="SMART" id="SM01381">
    <property type="entry name" value="7TM_GPCR_Srsx"/>
    <property type="match status" value="1"/>
</dbReference>
<feature type="region of interest" description="Disordered" evidence="13">
    <location>
        <begin position="220"/>
        <end position="297"/>
    </location>
</feature>
<dbReference type="PANTHER" id="PTHR24248">
    <property type="entry name" value="ADRENERGIC RECEPTOR-RELATED G-PROTEIN COUPLED RECEPTOR"/>
    <property type="match status" value="1"/>
</dbReference>
<dbReference type="PRINTS" id="PR00559">
    <property type="entry name" value="ADRENRGCA2BR"/>
</dbReference>
<dbReference type="InterPro" id="IPR017452">
    <property type="entry name" value="GPCR_Rhodpsn_7TM"/>
</dbReference>
<reference evidence="16" key="1">
    <citation type="submission" date="2021-06" db="EMBL/GenBank/DDBJ databases">
        <authorList>
            <consortium name="Wellcome Sanger Institute Data Sharing"/>
        </authorList>
    </citation>
    <scope>NUCLEOTIDE SEQUENCE [LARGE SCALE GENOMIC DNA]</scope>
</reference>
<evidence type="ECO:0000313" key="16">
    <source>
        <dbReference type="Ensembl" id="ENSECRP00000000347.1"/>
    </source>
</evidence>
<evidence type="ECO:0000256" key="5">
    <source>
        <dbReference type="ARBA" id="ARBA00022989"/>
    </source>
</evidence>
<keyword evidence="3" id="KW-1003">Cell membrane</keyword>
<dbReference type="InterPro" id="IPR002233">
    <property type="entry name" value="ADR_fam"/>
</dbReference>
<dbReference type="PROSITE" id="PS50262">
    <property type="entry name" value="G_PROTEIN_RECEP_F1_2"/>
    <property type="match status" value="1"/>
</dbReference>
<dbReference type="PANTHER" id="PTHR24248:SF130">
    <property type="entry name" value="ALPHA-2B ADRENERGIC RECEPTOR"/>
    <property type="match status" value="1"/>
</dbReference>
<sequence length="432" mass="48507">PRDFTSTGPDESWSEIDCQGPGNLRATAAIATIVTFMILFTIFGNVLVIIAVLTSRSLKAPQNLFLVSLAAADILVATLIIPFSLANELMGYWYFKTVWCEIFLALDVLFCTSSIVHLCAISLDRYWSVSQAIEYNSKRTPRRIKGIILTVWLISATISFPPLISMNKKKMQQGDGRPQCELNNENWYILSSSIGSFFVPCVIMILVYIRIYQIAKQRTRQLPGERREISTDGHDDPCLPVTGREEGLLQMQTQGSPPQQDGPGENIDNSTSSSDQCADDGQKVEGKADCSASTGSPPCKNTVHKDFPQTSVRFGETMTTSKGETFLVKRAKTVTPNTLRRKAMLNREKRFTFVLAVVIGVFVVCWFPFFFSYSLTAICPQSCRVPDPVFKFFFWIGYCNSSLNPVIYTIFNQDFRRAFKKILCQTTKGTFF</sequence>
<evidence type="ECO:0000256" key="2">
    <source>
        <dbReference type="ARBA" id="ARBA00019305"/>
    </source>
</evidence>
<feature type="compositionally biased region" description="Basic and acidic residues" evidence="13">
    <location>
        <begin position="223"/>
        <end position="247"/>
    </location>
</feature>
<dbReference type="SUPFAM" id="SSF81321">
    <property type="entry name" value="Family A G protein-coupled receptor-like"/>
    <property type="match status" value="1"/>
</dbReference>
<feature type="domain" description="G-protein coupled receptors family 1 profile" evidence="15">
    <location>
        <begin position="44"/>
        <end position="408"/>
    </location>
</feature>
<dbReference type="GO" id="GO:0005886">
    <property type="term" value="C:plasma membrane"/>
    <property type="evidence" value="ECO:0007669"/>
    <property type="project" value="UniProtKB-SubCell"/>
</dbReference>
<dbReference type="GeneTree" id="ENSGT00940000161915"/>
<dbReference type="GO" id="GO:0030168">
    <property type="term" value="P:platelet activation"/>
    <property type="evidence" value="ECO:0007669"/>
    <property type="project" value="InterPro"/>
</dbReference>
<feature type="transmembrane region" description="Helical" evidence="14">
    <location>
        <begin position="103"/>
        <end position="123"/>
    </location>
</feature>
<comment type="similarity">
    <text evidence="12">Belongs to the G-protein coupled receptor 1 family.</text>
</comment>
<dbReference type="AlphaFoldDB" id="A0A8C4REB2"/>
<keyword evidence="8" id="KW-1015">Disulfide bond</keyword>
<name>A0A8C4REB2_ERPCA</name>
<keyword evidence="17" id="KW-1185">Reference proteome</keyword>
<feature type="compositionally biased region" description="Polar residues" evidence="13">
    <location>
        <begin position="267"/>
        <end position="276"/>
    </location>
</feature>
<keyword evidence="9 12" id="KW-0675">Receptor</keyword>
<evidence type="ECO:0000313" key="17">
    <source>
        <dbReference type="Proteomes" id="UP000694620"/>
    </source>
</evidence>
<comment type="subcellular location">
    <subcellularLocation>
        <location evidence="1">Cell membrane</location>
        <topology evidence="1">Multi-pass membrane protein</topology>
    </subcellularLocation>
</comment>
<evidence type="ECO:0000256" key="1">
    <source>
        <dbReference type="ARBA" id="ARBA00004651"/>
    </source>
</evidence>
<feature type="transmembrane region" description="Helical" evidence="14">
    <location>
        <begin position="64"/>
        <end position="83"/>
    </location>
</feature>
<keyword evidence="7 14" id="KW-0472">Membrane</keyword>
<evidence type="ECO:0000259" key="15">
    <source>
        <dbReference type="PROSITE" id="PS50262"/>
    </source>
</evidence>
<evidence type="ECO:0000256" key="12">
    <source>
        <dbReference type="RuleBase" id="RU000688"/>
    </source>
</evidence>
<evidence type="ECO:0000256" key="9">
    <source>
        <dbReference type="ARBA" id="ARBA00023170"/>
    </source>
</evidence>
<evidence type="ECO:0000256" key="6">
    <source>
        <dbReference type="ARBA" id="ARBA00023040"/>
    </source>
</evidence>
<dbReference type="InterPro" id="IPR000276">
    <property type="entry name" value="GPCR_Rhodpsn"/>
</dbReference>
<dbReference type="PRINTS" id="PR00237">
    <property type="entry name" value="GPCRRHODOPSN"/>
</dbReference>
<dbReference type="Pfam" id="PF00001">
    <property type="entry name" value="7tm_1"/>
    <property type="match status" value="1"/>
</dbReference>
<dbReference type="GO" id="GO:0006940">
    <property type="term" value="P:regulation of smooth muscle contraction"/>
    <property type="evidence" value="ECO:0007669"/>
    <property type="project" value="InterPro"/>
</dbReference>
<feature type="compositionally biased region" description="Polar residues" evidence="13">
    <location>
        <begin position="250"/>
        <end position="259"/>
    </location>
</feature>
<evidence type="ECO:0000256" key="4">
    <source>
        <dbReference type="ARBA" id="ARBA00022692"/>
    </source>
</evidence>
<evidence type="ECO:0000256" key="8">
    <source>
        <dbReference type="ARBA" id="ARBA00023157"/>
    </source>
</evidence>
<dbReference type="Gene3D" id="1.20.1070.10">
    <property type="entry name" value="Rhodopsin 7-helix transmembrane proteins"/>
    <property type="match status" value="1"/>
</dbReference>
<gene>
    <name evidence="16" type="primary">ADRA2B</name>
    <name evidence="16" type="synonym">adra2b</name>
</gene>
<evidence type="ECO:0000256" key="3">
    <source>
        <dbReference type="ARBA" id="ARBA00022475"/>
    </source>
</evidence>
<dbReference type="GO" id="GO:0071881">
    <property type="term" value="P:adenylate cyclase-inhibiting adrenergic receptor signaling pathway"/>
    <property type="evidence" value="ECO:0007669"/>
    <property type="project" value="UniProtKB-ARBA"/>
</dbReference>
<dbReference type="PROSITE" id="PS00237">
    <property type="entry name" value="G_PROTEIN_RECEP_F1_1"/>
    <property type="match status" value="1"/>
</dbReference>
<proteinExistence type="inferred from homology"/>
<feature type="transmembrane region" description="Helical" evidence="14">
    <location>
        <begin position="144"/>
        <end position="164"/>
    </location>
</feature>
<keyword evidence="4 12" id="KW-0812">Transmembrane</keyword>
<evidence type="ECO:0000256" key="7">
    <source>
        <dbReference type="ARBA" id="ARBA00023136"/>
    </source>
</evidence>
<dbReference type="GO" id="GO:0019229">
    <property type="term" value="P:regulation of vasoconstriction"/>
    <property type="evidence" value="ECO:0007669"/>
    <property type="project" value="InterPro"/>
</dbReference>
<keyword evidence="5 14" id="KW-1133">Transmembrane helix</keyword>
<dbReference type="Proteomes" id="UP000694620">
    <property type="component" value="Chromosome 1"/>
</dbReference>
<feature type="transmembrane region" description="Helical" evidence="14">
    <location>
        <begin position="187"/>
        <end position="211"/>
    </location>
</feature>
<dbReference type="GO" id="GO:0004938">
    <property type="term" value="F:alpha2-adrenergic receptor activity"/>
    <property type="evidence" value="ECO:0007669"/>
    <property type="project" value="InterPro"/>
</dbReference>
<evidence type="ECO:0000256" key="11">
    <source>
        <dbReference type="ARBA" id="ARBA00031735"/>
    </source>
</evidence>
<dbReference type="InterPro" id="IPR000207">
    <property type="entry name" value="ADRA2B_rcpt"/>
</dbReference>
<feature type="transmembrane region" description="Helical" evidence="14">
    <location>
        <begin position="29"/>
        <end position="52"/>
    </location>
</feature>
<accession>A0A8C4REB2</accession>
<feature type="transmembrane region" description="Helical" evidence="14">
    <location>
        <begin position="351"/>
        <end position="372"/>
    </location>
</feature>
<reference evidence="16" key="3">
    <citation type="submission" date="2025-09" db="UniProtKB">
        <authorList>
            <consortium name="Ensembl"/>
        </authorList>
    </citation>
    <scope>IDENTIFICATION</scope>
</reference>
<dbReference type="CDD" id="cd15321">
    <property type="entry name" value="7tmA_alpha2B_AR"/>
    <property type="match status" value="1"/>
</dbReference>
<dbReference type="PRINTS" id="PR01103">
    <property type="entry name" value="ADRENERGICR"/>
</dbReference>
<evidence type="ECO:0000256" key="10">
    <source>
        <dbReference type="ARBA" id="ARBA00023224"/>
    </source>
</evidence>
<evidence type="ECO:0000256" key="14">
    <source>
        <dbReference type="SAM" id="Phobius"/>
    </source>
</evidence>
<dbReference type="GO" id="GO:0051379">
    <property type="term" value="F:epinephrine binding"/>
    <property type="evidence" value="ECO:0007669"/>
    <property type="project" value="TreeGrafter"/>
</dbReference>
<organism evidence="16 17">
    <name type="scientific">Erpetoichthys calabaricus</name>
    <name type="common">Rope fish</name>
    <name type="synonym">Calamoichthys calabaricus</name>
    <dbReference type="NCBI Taxonomy" id="27687"/>
    <lineage>
        <taxon>Eukaryota</taxon>
        <taxon>Metazoa</taxon>
        <taxon>Chordata</taxon>
        <taxon>Craniata</taxon>
        <taxon>Vertebrata</taxon>
        <taxon>Euteleostomi</taxon>
        <taxon>Actinopterygii</taxon>
        <taxon>Polypteriformes</taxon>
        <taxon>Polypteridae</taxon>
        <taxon>Erpetoichthys</taxon>
    </lineage>
</organism>